<dbReference type="InterPro" id="IPR039426">
    <property type="entry name" value="TonB-dep_rcpt-like"/>
</dbReference>
<accession>A0A4R8DPY6</accession>
<protein>
    <submittedName>
        <fullName evidence="8">Outer membrane receptor protein involved in Fe transport</fullName>
    </submittedName>
</protein>
<keyword evidence="2" id="KW-0813">Transport</keyword>
<dbReference type="Proteomes" id="UP000294498">
    <property type="component" value="Unassembled WGS sequence"/>
</dbReference>
<dbReference type="AlphaFoldDB" id="A0A4R8DPY6"/>
<dbReference type="Pfam" id="PF07715">
    <property type="entry name" value="Plug"/>
    <property type="match status" value="1"/>
</dbReference>
<keyword evidence="8" id="KW-0675">Receptor</keyword>
<gene>
    <name evidence="8" type="ORF">EDB95_0819</name>
</gene>
<dbReference type="PANTHER" id="PTHR30069:SF36">
    <property type="entry name" value="BLL6948 PROTEIN"/>
    <property type="match status" value="1"/>
</dbReference>
<evidence type="ECO:0000256" key="3">
    <source>
        <dbReference type="ARBA" id="ARBA00022452"/>
    </source>
</evidence>
<comment type="subcellular location">
    <subcellularLocation>
        <location evidence="1">Cell outer membrane</location>
        <topology evidence="1">Multi-pass membrane protein</topology>
    </subcellularLocation>
</comment>
<evidence type="ECO:0000256" key="6">
    <source>
        <dbReference type="ARBA" id="ARBA00023237"/>
    </source>
</evidence>
<evidence type="ECO:0000256" key="1">
    <source>
        <dbReference type="ARBA" id="ARBA00004571"/>
    </source>
</evidence>
<evidence type="ECO:0000313" key="9">
    <source>
        <dbReference type="Proteomes" id="UP000294498"/>
    </source>
</evidence>
<dbReference type="InterPro" id="IPR008969">
    <property type="entry name" value="CarboxyPept-like_regulatory"/>
</dbReference>
<keyword evidence="9" id="KW-1185">Reference proteome</keyword>
<dbReference type="GO" id="GO:0015344">
    <property type="term" value="F:siderophore uptake transmembrane transporter activity"/>
    <property type="evidence" value="ECO:0007669"/>
    <property type="project" value="TreeGrafter"/>
</dbReference>
<dbReference type="EMBL" id="SODV01000001">
    <property type="protein sequence ID" value="TDW99807.1"/>
    <property type="molecule type" value="Genomic_DNA"/>
</dbReference>
<reference evidence="8 9" key="1">
    <citation type="submission" date="2019-03" db="EMBL/GenBank/DDBJ databases">
        <title>Genomic Encyclopedia of Type Strains, Phase IV (KMG-IV): sequencing the most valuable type-strain genomes for metagenomic binning, comparative biology and taxonomic classification.</title>
        <authorList>
            <person name="Goeker M."/>
        </authorList>
    </citation>
    <scope>NUCLEOTIDE SEQUENCE [LARGE SCALE GENOMIC DNA]</scope>
    <source>
        <strain evidence="8 9">DSM 100059</strain>
    </source>
</reference>
<keyword evidence="5" id="KW-0472">Membrane</keyword>
<dbReference type="Gene3D" id="2.60.40.1120">
    <property type="entry name" value="Carboxypeptidase-like, regulatory domain"/>
    <property type="match status" value="1"/>
</dbReference>
<proteinExistence type="predicted"/>
<keyword evidence="3" id="KW-1134">Transmembrane beta strand</keyword>
<dbReference type="Gene3D" id="2.40.170.20">
    <property type="entry name" value="TonB-dependent receptor, beta-barrel domain"/>
    <property type="match status" value="1"/>
</dbReference>
<name>A0A4R8DPY6_9BACT</name>
<dbReference type="InterPro" id="IPR012910">
    <property type="entry name" value="Plug_dom"/>
</dbReference>
<evidence type="ECO:0000259" key="7">
    <source>
        <dbReference type="Pfam" id="PF07715"/>
    </source>
</evidence>
<feature type="domain" description="TonB-dependent receptor plug" evidence="7">
    <location>
        <begin position="84"/>
        <end position="190"/>
    </location>
</feature>
<evidence type="ECO:0000313" key="8">
    <source>
        <dbReference type="EMBL" id="TDW99807.1"/>
    </source>
</evidence>
<evidence type="ECO:0000256" key="2">
    <source>
        <dbReference type="ARBA" id="ARBA00022448"/>
    </source>
</evidence>
<organism evidence="8 9">
    <name type="scientific">Dinghuibacter silviterrae</name>
    <dbReference type="NCBI Taxonomy" id="1539049"/>
    <lineage>
        <taxon>Bacteria</taxon>
        <taxon>Pseudomonadati</taxon>
        <taxon>Bacteroidota</taxon>
        <taxon>Chitinophagia</taxon>
        <taxon>Chitinophagales</taxon>
        <taxon>Chitinophagaceae</taxon>
        <taxon>Dinghuibacter</taxon>
    </lineage>
</organism>
<evidence type="ECO:0000256" key="5">
    <source>
        <dbReference type="ARBA" id="ARBA00023136"/>
    </source>
</evidence>
<dbReference type="InterPro" id="IPR036942">
    <property type="entry name" value="Beta-barrel_TonB_sf"/>
</dbReference>
<evidence type="ECO:0000256" key="4">
    <source>
        <dbReference type="ARBA" id="ARBA00022692"/>
    </source>
</evidence>
<dbReference type="Gene3D" id="2.170.130.10">
    <property type="entry name" value="TonB-dependent receptor, plug domain"/>
    <property type="match status" value="1"/>
</dbReference>
<dbReference type="SUPFAM" id="SSF56935">
    <property type="entry name" value="Porins"/>
    <property type="match status" value="1"/>
</dbReference>
<keyword evidence="4" id="KW-0812">Transmembrane</keyword>
<dbReference type="GO" id="GO:0044718">
    <property type="term" value="P:siderophore transmembrane transport"/>
    <property type="evidence" value="ECO:0007669"/>
    <property type="project" value="TreeGrafter"/>
</dbReference>
<dbReference type="GO" id="GO:0009279">
    <property type="term" value="C:cell outer membrane"/>
    <property type="evidence" value="ECO:0007669"/>
    <property type="project" value="UniProtKB-SubCell"/>
</dbReference>
<comment type="caution">
    <text evidence="8">The sequence shown here is derived from an EMBL/GenBank/DDBJ whole genome shotgun (WGS) entry which is preliminary data.</text>
</comment>
<sequence>MDEKSSEPLENAVVRTDAGQTALTDPQGHFQLHVAPGADSVTVSFIGYVSQKVAATGKLLEVHLVHGNVDLRAVTIQGLPNNATFSTISNIDVNMHALNSAQDLMRLVPGLSLMQHQGGGIADHIFFRGFDADHGTDVSVSVDDMPLNLVSHAHGQGFSDLHFLIPELVSGLEYGKGPYYADHGDFTTAGYLAFKTADVLDRSEVKVEAGAFNTGRLVAAVNLLGHQPNQGAYIAAEGFYTDGPYDYAERMNRGNLFGKYILQVSPRTQLKVTLSTFNSLWRSSGEIPSRAVSEGLISRWGYIDSAQGGNTARTTAIARLTTQLTPALTLENQVYYAHYFFDLNYDQTFFAEDSVNGDQLRQRESRDLYGYNGKLARHAYFRNNTELTSSAGLGFQMNRVHESELSHTKDYNDVLDYLQHGGIHEWTTNAYLDEQYRMGKWLFDAGVRVDFLHFSYQDLLAPVQPAVGKTVASPKLNVQYTANDRTQLYLRLGKGFHSNDARVVAENRGLEDLPSAYGADLGINWKPLPRLYLNAALWFLYLQQEFTYNGDDGTFSPGDKTRREGVDLSARYEFTRWLYADLDMIYCRARDIQAPKGQNYLPLSIPFYGSGGVYIKLPCGWNGGWSARYTPQRPANGDNSLVARGYFLNDLTANYTRRKYEVGLEIQNLFNATWRDAQYEVVSRLKNEPAPVDDVSFTPGMPFFAKLKFAVFLP</sequence>
<dbReference type="SUPFAM" id="SSF49464">
    <property type="entry name" value="Carboxypeptidase regulatory domain-like"/>
    <property type="match status" value="1"/>
</dbReference>
<keyword evidence="6" id="KW-0998">Cell outer membrane</keyword>
<dbReference type="PANTHER" id="PTHR30069">
    <property type="entry name" value="TONB-DEPENDENT OUTER MEMBRANE RECEPTOR"/>
    <property type="match status" value="1"/>
</dbReference>
<dbReference type="InterPro" id="IPR037066">
    <property type="entry name" value="Plug_dom_sf"/>
</dbReference>